<keyword evidence="2" id="KW-1185">Reference proteome</keyword>
<reference evidence="2" key="1">
    <citation type="journal article" date="2022" name="Mol. Ecol. Resour.">
        <title>The genomes of chicory, endive, great burdock and yacon provide insights into Asteraceae palaeo-polyploidization history and plant inulin production.</title>
        <authorList>
            <person name="Fan W."/>
            <person name="Wang S."/>
            <person name="Wang H."/>
            <person name="Wang A."/>
            <person name="Jiang F."/>
            <person name="Liu H."/>
            <person name="Zhao H."/>
            <person name="Xu D."/>
            <person name="Zhang Y."/>
        </authorList>
    </citation>
    <scope>NUCLEOTIDE SEQUENCE [LARGE SCALE GENOMIC DNA]</scope>
    <source>
        <strain evidence="2">cv. Niubang</strain>
    </source>
</reference>
<evidence type="ECO:0000313" key="1">
    <source>
        <dbReference type="EMBL" id="KAI3684138.1"/>
    </source>
</evidence>
<gene>
    <name evidence="1" type="ORF">L6452_33357</name>
</gene>
<sequence>MSDAKSWTDFTKGEARHTYIHAAQSKPPNSSPAFASEQNHNEILNSKIYLSQLSDIYADAAVVSVSSLTVGCVTGGHSDHQ</sequence>
<organism evidence="1 2">
    <name type="scientific">Arctium lappa</name>
    <name type="common">Greater burdock</name>
    <name type="synonym">Lappa major</name>
    <dbReference type="NCBI Taxonomy" id="4217"/>
    <lineage>
        <taxon>Eukaryota</taxon>
        <taxon>Viridiplantae</taxon>
        <taxon>Streptophyta</taxon>
        <taxon>Embryophyta</taxon>
        <taxon>Tracheophyta</taxon>
        <taxon>Spermatophyta</taxon>
        <taxon>Magnoliopsida</taxon>
        <taxon>eudicotyledons</taxon>
        <taxon>Gunneridae</taxon>
        <taxon>Pentapetalae</taxon>
        <taxon>asterids</taxon>
        <taxon>campanulids</taxon>
        <taxon>Asterales</taxon>
        <taxon>Asteraceae</taxon>
        <taxon>Carduoideae</taxon>
        <taxon>Cardueae</taxon>
        <taxon>Arctiinae</taxon>
        <taxon>Arctium</taxon>
    </lineage>
</organism>
<name>A0ACB8YG49_ARCLA</name>
<dbReference type="Proteomes" id="UP001055879">
    <property type="component" value="Linkage Group LG12"/>
</dbReference>
<accession>A0ACB8YG49</accession>
<evidence type="ECO:0000313" key="2">
    <source>
        <dbReference type="Proteomes" id="UP001055879"/>
    </source>
</evidence>
<protein>
    <submittedName>
        <fullName evidence="1">Uncharacterized protein</fullName>
    </submittedName>
</protein>
<comment type="caution">
    <text evidence="1">The sequence shown here is derived from an EMBL/GenBank/DDBJ whole genome shotgun (WGS) entry which is preliminary data.</text>
</comment>
<reference evidence="1 2" key="2">
    <citation type="journal article" date="2022" name="Mol. Ecol. Resour.">
        <title>The genomes of chicory, endive, great burdock and yacon provide insights into Asteraceae paleo-polyploidization history and plant inulin production.</title>
        <authorList>
            <person name="Fan W."/>
            <person name="Wang S."/>
            <person name="Wang H."/>
            <person name="Wang A."/>
            <person name="Jiang F."/>
            <person name="Liu H."/>
            <person name="Zhao H."/>
            <person name="Xu D."/>
            <person name="Zhang Y."/>
        </authorList>
    </citation>
    <scope>NUCLEOTIDE SEQUENCE [LARGE SCALE GENOMIC DNA]</scope>
    <source>
        <strain evidence="2">cv. Niubang</strain>
    </source>
</reference>
<proteinExistence type="predicted"/>
<dbReference type="EMBL" id="CM042058">
    <property type="protein sequence ID" value="KAI3684138.1"/>
    <property type="molecule type" value="Genomic_DNA"/>
</dbReference>